<name>A0AAD5VC80_9APHY</name>
<sequence length="620" mass="66915">MFRLALRNSLAVLFISLFISSSFSQDLDIPASWRQPISKLSLADRKSRAKSVADSLVPLFNPTNGLVRGLSFLQASNVQCAIALHDRLSPNGTNNVINYIDIVQQLNPDFYYTSNWALASVYAYRAYKQDYLLYKATSIWDKMNEYLVTSDDAASGTHPLRTVLFNSSCTGGIILLSLITKYDLSNKLTGNAGAVLVYGDTDPQSVKVNGQATCGFMLLSAHLSELTGNTTYRDAAELSATFIKNNLYNGTVILDSIDLQSCNVTTDTLSSDSGFYIEGLTIHANLTQSQEWASFLQQFIYSTTAFPGWVRDDGVIIEGADIKNSSWNNDPILSQKGMFVRGLYEAWSRSVPGSKPANFIEAFINVQYNALVDLADSKPSGNYSPNWALSGPSQIVAGGQLVALDLLNAGLGIAQRNASDTSESPQASGQPQSQTKKVHVGAVVGPTIAGVACIAIVIATIFIYRRRRQRKRARSDNSKLDPNDVYYYNELSNSAPIGNNVETNRDIPHGGAQGPVIEPYMLTAPNPGILMEKLNNSIPLYTSQSAPGSSVPESTSMGRTTTEGSSDGGTTHPSAIPGLLQRLNEAIAQLPSSGTTAHSEADLPPGYYEEPATTPLSRGP</sequence>
<protein>
    <recommendedName>
        <fullName evidence="6">Glycoside hydrolase family 76 protein</fullName>
    </recommendedName>
</protein>
<evidence type="ECO:0000256" key="3">
    <source>
        <dbReference type="SAM" id="SignalP"/>
    </source>
</evidence>
<feature type="chain" id="PRO_5042135170" description="Glycoside hydrolase family 76 protein" evidence="3">
    <location>
        <begin position="25"/>
        <end position="620"/>
    </location>
</feature>
<dbReference type="Gene3D" id="1.50.10.20">
    <property type="match status" value="1"/>
</dbReference>
<feature type="signal peptide" evidence="3">
    <location>
        <begin position="1"/>
        <end position="24"/>
    </location>
</feature>
<feature type="compositionally biased region" description="Polar residues" evidence="1">
    <location>
        <begin position="542"/>
        <end position="557"/>
    </location>
</feature>
<feature type="region of interest" description="Disordered" evidence="1">
    <location>
        <begin position="542"/>
        <end position="620"/>
    </location>
</feature>
<comment type="caution">
    <text evidence="4">The sequence shown here is derived from an EMBL/GenBank/DDBJ whole genome shotgun (WGS) entry which is preliminary data.</text>
</comment>
<dbReference type="InterPro" id="IPR008928">
    <property type="entry name" value="6-hairpin_glycosidase_sf"/>
</dbReference>
<dbReference type="SUPFAM" id="SSF48208">
    <property type="entry name" value="Six-hairpin glycosidases"/>
    <property type="match status" value="1"/>
</dbReference>
<dbReference type="EMBL" id="JANAWD010000036">
    <property type="protein sequence ID" value="KAJ3489917.1"/>
    <property type="molecule type" value="Genomic_DNA"/>
</dbReference>
<dbReference type="GO" id="GO:0005975">
    <property type="term" value="P:carbohydrate metabolic process"/>
    <property type="evidence" value="ECO:0007669"/>
    <property type="project" value="InterPro"/>
</dbReference>
<dbReference type="Pfam" id="PF03663">
    <property type="entry name" value="Glyco_hydro_76"/>
    <property type="match status" value="1"/>
</dbReference>
<evidence type="ECO:0000256" key="1">
    <source>
        <dbReference type="SAM" id="MobiDB-lite"/>
    </source>
</evidence>
<feature type="transmembrane region" description="Helical" evidence="2">
    <location>
        <begin position="440"/>
        <end position="464"/>
    </location>
</feature>
<organism evidence="4 5">
    <name type="scientific">Meripilus lineatus</name>
    <dbReference type="NCBI Taxonomy" id="2056292"/>
    <lineage>
        <taxon>Eukaryota</taxon>
        <taxon>Fungi</taxon>
        <taxon>Dikarya</taxon>
        <taxon>Basidiomycota</taxon>
        <taxon>Agaricomycotina</taxon>
        <taxon>Agaricomycetes</taxon>
        <taxon>Polyporales</taxon>
        <taxon>Meripilaceae</taxon>
        <taxon>Meripilus</taxon>
    </lineage>
</organism>
<accession>A0AAD5VC80</accession>
<proteinExistence type="predicted"/>
<evidence type="ECO:0008006" key="6">
    <source>
        <dbReference type="Google" id="ProtNLM"/>
    </source>
</evidence>
<dbReference type="AlphaFoldDB" id="A0AAD5VC80"/>
<feature type="region of interest" description="Disordered" evidence="1">
    <location>
        <begin position="417"/>
        <end position="437"/>
    </location>
</feature>
<keyword evidence="2" id="KW-0472">Membrane</keyword>
<keyword evidence="5" id="KW-1185">Reference proteome</keyword>
<dbReference type="InterPro" id="IPR005198">
    <property type="entry name" value="Glyco_hydro_76"/>
</dbReference>
<gene>
    <name evidence="4" type="ORF">NLI96_g1806</name>
</gene>
<feature type="compositionally biased region" description="Low complexity" evidence="1">
    <location>
        <begin position="558"/>
        <end position="571"/>
    </location>
</feature>
<feature type="compositionally biased region" description="Polar residues" evidence="1">
    <location>
        <begin position="417"/>
        <end position="435"/>
    </location>
</feature>
<keyword evidence="3" id="KW-0732">Signal</keyword>
<reference evidence="4" key="1">
    <citation type="submission" date="2022-07" db="EMBL/GenBank/DDBJ databases">
        <title>Genome Sequence of Physisporinus lineatus.</title>
        <authorList>
            <person name="Buettner E."/>
        </authorList>
    </citation>
    <scope>NUCLEOTIDE SEQUENCE</scope>
    <source>
        <strain evidence="4">VT162</strain>
    </source>
</reference>
<evidence type="ECO:0000313" key="5">
    <source>
        <dbReference type="Proteomes" id="UP001212997"/>
    </source>
</evidence>
<dbReference type="Proteomes" id="UP001212997">
    <property type="component" value="Unassembled WGS sequence"/>
</dbReference>
<evidence type="ECO:0000256" key="2">
    <source>
        <dbReference type="SAM" id="Phobius"/>
    </source>
</evidence>
<keyword evidence="2" id="KW-0812">Transmembrane</keyword>
<keyword evidence="2" id="KW-1133">Transmembrane helix</keyword>
<evidence type="ECO:0000313" key="4">
    <source>
        <dbReference type="EMBL" id="KAJ3489917.1"/>
    </source>
</evidence>